<accession>A0ABX7RD73</accession>
<sequence>MTIVLLLLLSSLAIAALFAWVRPGRRERAVREVLDAADALEDRLRLARAEIEAVAGNGGNDPVGDAMREMLRQRLWLRDHGRDASLSQLAEVRSSIDAARDRIDQQLSLIERARSPLA</sequence>
<gene>
    <name evidence="2" type="ORF">HIV01_001955</name>
</gene>
<dbReference type="EMBL" id="CP071517">
    <property type="protein sequence ID" value="QSX75349.1"/>
    <property type="molecule type" value="Genomic_DNA"/>
</dbReference>
<keyword evidence="3" id="KW-1185">Reference proteome</keyword>
<dbReference type="RefSeq" id="WP_200604589.1">
    <property type="nucleotide sequence ID" value="NZ_CP071517.1"/>
</dbReference>
<proteinExistence type="predicted"/>
<organism evidence="2 3">
    <name type="scientific">Lysobacter arenosi</name>
    <dbReference type="NCBI Taxonomy" id="2795387"/>
    <lineage>
        <taxon>Bacteria</taxon>
        <taxon>Pseudomonadati</taxon>
        <taxon>Pseudomonadota</taxon>
        <taxon>Gammaproteobacteria</taxon>
        <taxon>Lysobacterales</taxon>
        <taxon>Lysobacteraceae</taxon>
        <taxon>Lysobacter</taxon>
    </lineage>
</organism>
<evidence type="ECO:0000256" key="1">
    <source>
        <dbReference type="SAM" id="Coils"/>
    </source>
</evidence>
<protein>
    <submittedName>
        <fullName evidence="2">Uncharacterized protein</fullName>
    </submittedName>
</protein>
<name>A0ABX7RD73_9GAMM</name>
<evidence type="ECO:0000313" key="3">
    <source>
        <dbReference type="Proteomes" id="UP000663400"/>
    </source>
</evidence>
<keyword evidence="1" id="KW-0175">Coiled coil</keyword>
<feature type="coiled-coil region" evidence="1">
    <location>
        <begin position="30"/>
        <end position="57"/>
    </location>
</feature>
<reference evidence="2 3" key="1">
    <citation type="submission" date="2021-02" db="EMBL/GenBank/DDBJ databases">
        <title>Lysobacter arenosi sp. nov., isolated from soil of gangwondo yeongwol, south Korea.</title>
        <authorList>
            <person name="Kim K.R."/>
            <person name="Kim K.H."/>
            <person name="Jeon C.O."/>
        </authorList>
    </citation>
    <scope>NUCLEOTIDE SEQUENCE [LARGE SCALE GENOMIC DNA]</scope>
    <source>
        <strain evidence="2 3">R7</strain>
    </source>
</reference>
<evidence type="ECO:0000313" key="2">
    <source>
        <dbReference type="EMBL" id="QSX75349.1"/>
    </source>
</evidence>
<dbReference type="Proteomes" id="UP000663400">
    <property type="component" value="Chromosome"/>
</dbReference>